<gene>
    <name evidence="1" type="ORF">BABL1_gene_942</name>
</gene>
<dbReference type="KEGG" id="dpb:BABL1_gene_942"/>
<organism evidence="1 2">
    <name type="scientific">Candidatus Babela massiliensis</name>
    <dbReference type="NCBI Taxonomy" id="673862"/>
    <lineage>
        <taxon>Bacteria</taxon>
        <taxon>Candidatus Babelota</taxon>
        <taxon>Candidatus Babeliae</taxon>
        <taxon>Candidatus Babeliales</taxon>
        <taxon>Candidatus Babeliaceae</taxon>
        <taxon>Candidatus Babela</taxon>
    </lineage>
</organism>
<evidence type="ECO:0000313" key="1">
    <source>
        <dbReference type="EMBL" id="CDK30247.1"/>
    </source>
</evidence>
<dbReference type="AlphaFoldDB" id="V6DF74"/>
<dbReference type="Proteomes" id="UP000018769">
    <property type="component" value="Chromosome I"/>
</dbReference>
<sequence>MKKFYKHLLILITILNFFYQIYSFDRSFFYRASSFWDEPRFDRNWLTTINTQIAGGTTSCSRNGCSDKVPLFGLYGPESLLIGQDYRKIMFTGYFDIFEVNLNIYQNFTNGLFLHVHVPAVSAQIFPDSCKEYNRDCSLFSRFKQRDLIMLKDSLKGCDLSLRSIRNRGFSDTSVFLGWTINYEDTNYLDYIDGAFQLGALFPTGKKKNPNLVFDIPFGYGGHYGITWLIDIAIGGYDWLTFGIHNDGVGFFDTTQCISIRTQESKTGIIRLEKAITKIKSGPVYRTGAYIKADHVCWGLSILTGFSFEQKDKSKIICLNSELSKNIANNDEILKKWNRWNLNILAEYDFAKYNRLFNPFVSILYNYTITGKRIFTTNMIGGYFGFNIDWCF</sequence>
<accession>V6DF74</accession>
<dbReference type="STRING" id="673862.BABL1_gene_942"/>
<dbReference type="eggNOG" id="ENOG5033WH3">
    <property type="taxonomic scope" value="Bacteria"/>
</dbReference>
<proteinExistence type="predicted"/>
<dbReference type="OrthoDB" id="4518480at2"/>
<evidence type="ECO:0000313" key="2">
    <source>
        <dbReference type="Proteomes" id="UP000018769"/>
    </source>
</evidence>
<dbReference type="EMBL" id="HG793133">
    <property type="protein sequence ID" value="CDK30247.1"/>
    <property type="molecule type" value="Genomic_DNA"/>
</dbReference>
<protein>
    <submittedName>
        <fullName evidence="1">Uncharacterized protein</fullName>
    </submittedName>
</protein>
<dbReference type="RefSeq" id="WP_023791135.1">
    <property type="nucleotide sequence ID" value="NC_023003.1"/>
</dbReference>
<keyword evidence="2" id="KW-1185">Reference proteome</keyword>
<name>V6DF74_9BACT</name>
<dbReference type="HOGENOM" id="CLU_703353_0_0_7"/>
<reference evidence="1 2" key="1">
    <citation type="journal article" date="2015" name="Biol. Direct">
        <title>Babela massiliensis, a representative of a widespread bacterial phylum with unusual adaptations to parasitism in amoebae.</title>
        <authorList>
            <person name="Pagnier I."/>
            <person name="Yutin N."/>
            <person name="Croce O."/>
            <person name="Makarova K.S."/>
            <person name="Wolf Y.I."/>
            <person name="Benamar S."/>
            <person name="Raoult D."/>
            <person name="Koonin E.V."/>
            <person name="La Scola B."/>
        </authorList>
    </citation>
    <scope>NUCLEOTIDE SEQUENCE [LARGE SCALE GENOMIC DNA]</scope>
    <source>
        <strain evidence="2">BABL1</strain>
    </source>
</reference>